<evidence type="ECO:0000313" key="2">
    <source>
        <dbReference type="Proteomes" id="UP000006820"/>
    </source>
</evidence>
<proteinExistence type="predicted"/>
<evidence type="ECO:0000313" key="1">
    <source>
        <dbReference type="EMBL" id="BAD58897.1"/>
    </source>
</evidence>
<dbReference type="KEGG" id="nfa:NFA_40490"/>
<dbReference type="EMBL" id="AP006618">
    <property type="protein sequence ID" value="BAD58897.1"/>
    <property type="molecule type" value="Genomic_DNA"/>
</dbReference>
<protein>
    <submittedName>
        <fullName evidence="1">Uncharacterized protein</fullName>
    </submittedName>
</protein>
<sequence>MTYQGTCHMSSSNPSEYLDLALPRVPAALLDELQAVGIFLRRPIGVMSAWVDERGEVWREVGRVTMSIATGLIDIWPYRDAAEGESLDELCTHAVDVWRNPPSRARGWERRRCERRGDFWWCAVSMPLGDCVTRIVRSSKAFHRQQDERFFAAYASAVPERFGSAA</sequence>
<accession>Q5YSE4</accession>
<name>Q5YSE4_NOCFA</name>
<dbReference type="Proteomes" id="UP000006820">
    <property type="component" value="Chromosome"/>
</dbReference>
<dbReference type="HOGENOM" id="CLU_1600986_0_0_11"/>
<reference evidence="1 2" key="1">
    <citation type="journal article" date="2004" name="Proc. Natl. Acad. Sci. U.S.A.">
        <title>The complete genomic sequence of Nocardia farcinica IFM 10152.</title>
        <authorList>
            <person name="Ishikawa J."/>
            <person name="Yamashita A."/>
            <person name="Mikami Y."/>
            <person name="Hoshino Y."/>
            <person name="Kurita H."/>
            <person name="Hotta K."/>
            <person name="Shiba T."/>
            <person name="Hattori M."/>
        </authorList>
    </citation>
    <scope>NUCLEOTIDE SEQUENCE [LARGE SCALE GENOMIC DNA]</scope>
    <source>
        <strain evidence="1 2">IFM 10152</strain>
    </source>
</reference>
<keyword evidence="2" id="KW-1185">Reference proteome</keyword>
<gene>
    <name evidence="1" type="ordered locus">NFA_40490</name>
</gene>
<dbReference type="AlphaFoldDB" id="Q5YSE4"/>
<organism evidence="1 2">
    <name type="scientific">Nocardia farcinica (strain IFM 10152)</name>
    <dbReference type="NCBI Taxonomy" id="247156"/>
    <lineage>
        <taxon>Bacteria</taxon>
        <taxon>Bacillati</taxon>
        <taxon>Actinomycetota</taxon>
        <taxon>Actinomycetes</taxon>
        <taxon>Mycobacteriales</taxon>
        <taxon>Nocardiaceae</taxon>
        <taxon>Nocardia</taxon>
    </lineage>
</organism>